<evidence type="ECO:0000313" key="2">
    <source>
        <dbReference type="EMBL" id="CCJ49673.1"/>
    </source>
</evidence>
<reference evidence="2 3" key="1">
    <citation type="journal article" date="2012" name="BMC Genomics">
        <title>Comparative genomics of the classical Bordetella subspecies: the evolution and exchange of virulence-associated diversity amongst closely related pathogens.</title>
        <authorList>
            <person name="Park J."/>
            <person name="Zhang Y."/>
            <person name="Buboltz A.M."/>
            <person name="Zhang X."/>
            <person name="Schuster S.C."/>
            <person name="Ahuja U."/>
            <person name="Liu M."/>
            <person name="Miller J.F."/>
            <person name="Sebaihia M."/>
            <person name="Bentley S.D."/>
            <person name="Parkhill J."/>
            <person name="Harvill E.T."/>
        </authorList>
    </citation>
    <scope>NUCLEOTIDE SEQUENCE [LARGE SCALE GENOMIC DNA]</scope>
    <source>
        <strain evidence="2 3">Bpp5</strain>
    </source>
</reference>
<dbReference type="Pfam" id="PF10861">
    <property type="entry name" value="DUF2784"/>
    <property type="match status" value="1"/>
</dbReference>
<name>K0ME37_BORPB</name>
<dbReference type="KEGG" id="bpar:BN117_2340"/>
<dbReference type="RefSeq" id="WP_015039814.1">
    <property type="nucleotide sequence ID" value="NC_018828.1"/>
</dbReference>
<dbReference type="Proteomes" id="UP000008035">
    <property type="component" value="Chromosome"/>
</dbReference>
<dbReference type="EMBL" id="HE965803">
    <property type="protein sequence ID" value="CCJ49673.1"/>
    <property type="molecule type" value="Genomic_DNA"/>
</dbReference>
<organism evidence="2 3">
    <name type="scientific">Bordetella parapertussis (strain Bpp5)</name>
    <dbReference type="NCBI Taxonomy" id="1208660"/>
    <lineage>
        <taxon>Bacteria</taxon>
        <taxon>Pseudomonadati</taxon>
        <taxon>Pseudomonadota</taxon>
        <taxon>Betaproteobacteria</taxon>
        <taxon>Burkholderiales</taxon>
        <taxon>Alcaligenaceae</taxon>
        <taxon>Bordetella</taxon>
    </lineage>
</organism>
<keyword evidence="1" id="KW-0812">Transmembrane</keyword>
<keyword evidence="1" id="KW-1133">Transmembrane helix</keyword>
<accession>K0ME37</accession>
<dbReference type="InterPro" id="IPR021218">
    <property type="entry name" value="DUF2784"/>
</dbReference>
<protein>
    <submittedName>
        <fullName evidence="2">Membrane protein</fullName>
    </submittedName>
</protein>
<sequence>MGRAIVAGIFWLVLALHALFVAFAVLGGLLALRWPRLAWLHVPAALWGAGIMLAGAVCPLTPLENHWRAQAGQQGYEDGFIAHYLLAAIYPEGLSRTAQTVLGALALAGNALVYAALWRRRRHGGIGR</sequence>
<proteinExistence type="predicted"/>
<dbReference type="HOGENOM" id="CLU_124431_0_0_4"/>
<gene>
    <name evidence="2" type="ordered locus">BN117_2340</name>
</gene>
<dbReference type="AlphaFoldDB" id="K0ME37"/>
<feature type="transmembrane region" description="Helical" evidence="1">
    <location>
        <begin position="44"/>
        <end position="63"/>
    </location>
</feature>
<feature type="transmembrane region" description="Helical" evidence="1">
    <location>
        <begin position="6"/>
        <end position="32"/>
    </location>
</feature>
<evidence type="ECO:0000313" key="3">
    <source>
        <dbReference type="Proteomes" id="UP000008035"/>
    </source>
</evidence>
<keyword evidence="1" id="KW-0472">Membrane</keyword>
<feature type="transmembrane region" description="Helical" evidence="1">
    <location>
        <begin position="100"/>
        <end position="118"/>
    </location>
</feature>
<evidence type="ECO:0000256" key="1">
    <source>
        <dbReference type="SAM" id="Phobius"/>
    </source>
</evidence>